<sequence>MVQEAVAEAEDEWEKAEVQALAMVPGTASSSPSLLDRWLELAPEVAEEGEVEVVELVAMARDLTPTTALDMVRVPVGGVREGMVEGAVVAVAVEKGVVKDLVMAPDMATGPVMGRMPVAVVLEVMVQEEEAVAAGEKAEVQAPALGMDMTTAPDMVKVPVAGVPEDMAEVSEAAVVVKALDTGLVIAMDPAMVLALTAHKVEAMEVVERGGGVGGMGSGSGSGSGSAYGSGYGSGYGGSGGGNGHY</sequence>
<evidence type="ECO:0000313" key="1">
    <source>
        <dbReference type="EMBL" id="KAJ8504712.1"/>
    </source>
</evidence>
<reference evidence="1 2" key="1">
    <citation type="submission" date="2022-12" db="EMBL/GenBank/DDBJ databases">
        <title>Chromosome-scale assembly of the Ensete ventricosum genome.</title>
        <authorList>
            <person name="Dussert Y."/>
            <person name="Stocks J."/>
            <person name="Wendawek A."/>
            <person name="Woldeyes F."/>
            <person name="Nichols R.A."/>
            <person name="Borrell J.S."/>
        </authorList>
    </citation>
    <scope>NUCLEOTIDE SEQUENCE [LARGE SCALE GENOMIC DNA]</scope>
    <source>
        <strain evidence="2">cv. Maze</strain>
        <tissue evidence="1">Seeds</tissue>
    </source>
</reference>
<organism evidence="1 2">
    <name type="scientific">Ensete ventricosum</name>
    <name type="common">Abyssinian banana</name>
    <name type="synonym">Musa ensete</name>
    <dbReference type="NCBI Taxonomy" id="4639"/>
    <lineage>
        <taxon>Eukaryota</taxon>
        <taxon>Viridiplantae</taxon>
        <taxon>Streptophyta</taxon>
        <taxon>Embryophyta</taxon>
        <taxon>Tracheophyta</taxon>
        <taxon>Spermatophyta</taxon>
        <taxon>Magnoliopsida</taxon>
        <taxon>Liliopsida</taxon>
        <taxon>Zingiberales</taxon>
        <taxon>Musaceae</taxon>
        <taxon>Ensete</taxon>
    </lineage>
</organism>
<protein>
    <submittedName>
        <fullName evidence="1">Uncharacterized protein</fullName>
    </submittedName>
</protein>
<proteinExistence type="predicted"/>
<dbReference type="Proteomes" id="UP001222027">
    <property type="component" value="Unassembled WGS sequence"/>
</dbReference>
<keyword evidence="2" id="KW-1185">Reference proteome</keyword>
<gene>
    <name evidence="1" type="ORF">OPV22_005598</name>
</gene>
<dbReference type="EMBL" id="JAQQAF010000002">
    <property type="protein sequence ID" value="KAJ8504712.1"/>
    <property type="molecule type" value="Genomic_DNA"/>
</dbReference>
<evidence type="ECO:0000313" key="2">
    <source>
        <dbReference type="Proteomes" id="UP001222027"/>
    </source>
</evidence>
<dbReference type="AlphaFoldDB" id="A0AAV8Q9J1"/>
<comment type="caution">
    <text evidence="1">The sequence shown here is derived from an EMBL/GenBank/DDBJ whole genome shotgun (WGS) entry which is preliminary data.</text>
</comment>
<accession>A0AAV8Q9J1</accession>
<name>A0AAV8Q9J1_ENSVE</name>